<dbReference type="AlphaFoldDB" id="A0A0A9YKM8"/>
<dbReference type="PANTHER" id="PTHR37984:SF5">
    <property type="entry name" value="PROTEIN NYNRIN-LIKE"/>
    <property type="match status" value="1"/>
</dbReference>
<feature type="region of interest" description="Disordered" evidence="1">
    <location>
        <begin position="116"/>
        <end position="149"/>
    </location>
</feature>
<dbReference type="EMBL" id="GBHO01011428">
    <property type="protein sequence ID" value="JAG32176.1"/>
    <property type="molecule type" value="Transcribed_RNA"/>
</dbReference>
<feature type="non-terminal residue" evidence="2">
    <location>
        <position position="1"/>
    </location>
</feature>
<feature type="compositionally biased region" description="Polar residues" evidence="1">
    <location>
        <begin position="116"/>
        <end position="137"/>
    </location>
</feature>
<gene>
    <name evidence="2" type="primary">K02A2.6_22</name>
    <name evidence="2" type="ORF">CM83_103340</name>
</gene>
<reference evidence="2" key="2">
    <citation type="submission" date="2014-07" db="EMBL/GenBank/DDBJ databases">
        <authorList>
            <person name="Hull J."/>
        </authorList>
    </citation>
    <scope>NUCLEOTIDE SEQUENCE</scope>
</reference>
<sequence>LQLALNKFLFQYRNTEHAAIGDSPANILLKRKARSPFDLLLPNPEDRVAALQDDWVARGGRRSETFELSQPVWARDYRAHSPKWIKAVISQVLGSQTYKVQTEDGMSWTRHLDQLWQRTPQQPQGSSDNGHPSQKQETANRRQPKSLDR</sequence>
<reference evidence="2" key="1">
    <citation type="journal article" date="2014" name="PLoS ONE">
        <title>Transcriptome-Based Identification of ABC Transporters in the Western Tarnished Plant Bug Lygus hesperus.</title>
        <authorList>
            <person name="Hull J.J."/>
            <person name="Chaney K."/>
            <person name="Geib S.M."/>
            <person name="Fabrick J.A."/>
            <person name="Brent C.S."/>
            <person name="Walsh D."/>
            <person name="Lavine L.C."/>
        </authorList>
    </citation>
    <scope>NUCLEOTIDE SEQUENCE</scope>
</reference>
<organism evidence="2">
    <name type="scientific">Lygus hesperus</name>
    <name type="common">Western plant bug</name>
    <dbReference type="NCBI Taxonomy" id="30085"/>
    <lineage>
        <taxon>Eukaryota</taxon>
        <taxon>Metazoa</taxon>
        <taxon>Ecdysozoa</taxon>
        <taxon>Arthropoda</taxon>
        <taxon>Hexapoda</taxon>
        <taxon>Insecta</taxon>
        <taxon>Pterygota</taxon>
        <taxon>Neoptera</taxon>
        <taxon>Paraneoptera</taxon>
        <taxon>Hemiptera</taxon>
        <taxon>Heteroptera</taxon>
        <taxon>Panheteroptera</taxon>
        <taxon>Cimicomorpha</taxon>
        <taxon>Miridae</taxon>
        <taxon>Mirini</taxon>
        <taxon>Lygus</taxon>
    </lineage>
</organism>
<evidence type="ECO:0000313" key="2">
    <source>
        <dbReference type="EMBL" id="JAG32176.1"/>
    </source>
</evidence>
<name>A0A0A9YKM8_LYGHE</name>
<proteinExistence type="predicted"/>
<feature type="non-terminal residue" evidence="2">
    <location>
        <position position="149"/>
    </location>
</feature>
<dbReference type="InterPro" id="IPR050951">
    <property type="entry name" value="Retrovirus_Pol_polyprotein"/>
</dbReference>
<protein>
    <submittedName>
        <fullName evidence="2">Uncharacterized protein K02A2.6</fullName>
    </submittedName>
</protein>
<evidence type="ECO:0000256" key="1">
    <source>
        <dbReference type="SAM" id="MobiDB-lite"/>
    </source>
</evidence>
<dbReference type="PANTHER" id="PTHR37984">
    <property type="entry name" value="PROTEIN CBG26694"/>
    <property type="match status" value="1"/>
</dbReference>
<accession>A0A0A9YKM8</accession>